<organism evidence="2">
    <name type="scientific">Opuntia streptacantha</name>
    <name type="common">Prickly pear cactus</name>
    <name type="synonym">Opuntia cardona</name>
    <dbReference type="NCBI Taxonomy" id="393608"/>
    <lineage>
        <taxon>Eukaryota</taxon>
        <taxon>Viridiplantae</taxon>
        <taxon>Streptophyta</taxon>
        <taxon>Embryophyta</taxon>
        <taxon>Tracheophyta</taxon>
        <taxon>Spermatophyta</taxon>
        <taxon>Magnoliopsida</taxon>
        <taxon>eudicotyledons</taxon>
        <taxon>Gunneridae</taxon>
        <taxon>Pentapetalae</taxon>
        <taxon>Caryophyllales</taxon>
        <taxon>Cactineae</taxon>
        <taxon>Cactaceae</taxon>
        <taxon>Opuntioideae</taxon>
        <taxon>Opuntia</taxon>
    </lineage>
</organism>
<evidence type="ECO:0000313" key="2">
    <source>
        <dbReference type="EMBL" id="MBA4631607.1"/>
    </source>
</evidence>
<protein>
    <submittedName>
        <fullName evidence="2">Uncharacterized protein</fullName>
    </submittedName>
</protein>
<evidence type="ECO:0000256" key="1">
    <source>
        <dbReference type="SAM" id="MobiDB-lite"/>
    </source>
</evidence>
<dbReference type="AlphaFoldDB" id="A0A7C9D2M3"/>
<reference evidence="2" key="1">
    <citation type="journal article" date="2013" name="J. Plant Res.">
        <title>Effect of fungi and light on seed germination of three Opuntia species from semiarid lands of central Mexico.</title>
        <authorList>
            <person name="Delgado-Sanchez P."/>
            <person name="Jimenez-Bremont J.F."/>
            <person name="Guerrero-Gonzalez Mde L."/>
            <person name="Flores J."/>
        </authorList>
    </citation>
    <scope>NUCLEOTIDE SEQUENCE</scope>
    <source>
        <tissue evidence="2">Cladode</tissue>
    </source>
</reference>
<sequence length="166" mass="17657">MPRSVLTYWNISDNGTNASTTLRPPGLSLKLLITPLLELRSPITSPKWSSGVTTSTFIIGSKILGPAFRIPSLKAPLAASWNARTLESTSWYEPSTKAARTSTTGKPASTPLHIDSSNPFITPGMNSLGTAPPFISLTNSYPLPASKGSKRIVISANCPCPPDCFL</sequence>
<reference evidence="2" key="2">
    <citation type="submission" date="2020-07" db="EMBL/GenBank/DDBJ databases">
        <authorList>
            <person name="Vera ALvarez R."/>
            <person name="Arias-Moreno D.M."/>
            <person name="Jimenez-Jacinto V."/>
            <person name="Jimenez-Bremont J.F."/>
            <person name="Swaminathan K."/>
            <person name="Moose S.P."/>
            <person name="Guerrero-Gonzalez M.L."/>
            <person name="Marino-Ramirez L."/>
            <person name="Landsman D."/>
            <person name="Rodriguez-Kessler M."/>
            <person name="Delgado-Sanchez P."/>
        </authorList>
    </citation>
    <scope>NUCLEOTIDE SEQUENCE</scope>
    <source>
        <tissue evidence="2">Cladode</tissue>
    </source>
</reference>
<proteinExistence type="predicted"/>
<feature type="region of interest" description="Disordered" evidence="1">
    <location>
        <begin position="92"/>
        <end position="113"/>
    </location>
</feature>
<accession>A0A7C9D2M3</accession>
<name>A0A7C9D2M3_OPUST</name>
<dbReference type="EMBL" id="GISG01078392">
    <property type="protein sequence ID" value="MBA4631607.1"/>
    <property type="molecule type" value="Transcribed_RNA"/>
</dbReference>
<feature type="compositionally biased region" description="Polar residues" evidence="1">
    <location>
        <begin position="92"/>
        <end position="107"/>
    </location>
</feature>